<dbReference type="Proteomes" id="UP000230959">
    <property type="component" value="Unassembled WGS sequence"/>
</dbReference>
<dbReference type="GO" id="GO:0016811">
    <property type="term" value="F:hydrolase activity, acting on carbon-nitrogen (but not peptide) bonds, in linear amides"/>
    <property type="evidence" value="ECO:0007669"/>
    <property type="project" value="InterPro"/>
</dbReference>
<dbReference type="Gene3D" id="3.30.1490.130">
    <property type="entry name" value="D-aminoacylase. Domain 3"/>
    <property type="match status" value="1"/>
</dbReference>
<dbReference type="Pfam" id="PF07969">
    <property type="entry name" value="Amidohydro_3"/>
    <property type="match status" value="1"/>
</dbReference>
<feature type="domain" description="Amidohydrolase 3" evidence="1">
    <location>
        <begin position="437"/>
        <end position="503"/>
    </location>
</feature>
<evidence type="ECO:0000313" key="2">
    <source>
        <dbReference type="EMBL" id="PJE73835.1"/>
    </source>
</evidence>
<dbReference type="Gene3D" id="2.30.40.10">
    <property type="entry name" value="Urease, subunit C, domain 1"/>
    <property type="match status" value="1"/>
</dbReference>
<evidence type="ECO:0000259" key="1">
    <source>
        <dbReference type="Pfam" id="PF07969"/>
    </source>
</evidence>
<accession>A0A2M8LB72</accession>
<dbReference type="InterPro" id="IPR023100">
    <property type="entry name" value="D-aminoacylase_insert_dom_sf"/>
</dbReference>
<dbReference type="SUPFAM" id="SSF51556">
    <property type="entry name" value="Metallo-dependent hydrolases"/>
    <property type="match status" value="1"/>
</dbReference>
<dbReference type="PANTHER" id="PTHR11647">
    <property type="entry name" value="HYDRANTOINASE/DIHYDROPYRIMIDINASE FAMILY MEMBER"/>
    <property type="match status" value="1"/>
</dbReference>
<reference evidence="3" key="1">
    <citation type="submission" date="2017-09" db="EMBL/GenBank/DDBJ databases">
        <title>Depth-based differentiation of microbial function through sediment-hosted aquifers and enrichment of novel symbionts in the deep terrestrial subsurface.</title>
        <authorList>
            <person name="Probst A.J."/>
            <person name="Ladd B."/>
            <person name="Jarett J.K."/>
            <person name="Geller-Mcgrath D.E."/>
            <person name="Sieber C.M.K."/>
            <person name="Emerson J.B."/>
            <person name="Anantharaman K."/>
            <person name="Thomas B.C."/>
            <person name="Malmstrom R."/>
            <person name="Stieglmeier M."/>
            <person name="Klingl A."/>
            <person name="Woyke T."/>
            <person name="Ryan C.M."/>
            <person name="Banfield J.F."/>
        </authorList>
    </citation>
    <scope>NUCLEOTIDE SEQUENCE [LARGE SCALE GENOMIC DNA]</scope>
</reference>
<dbReference type="InterPro" id="IPR011059">
    <property type="entry name" value="Metal-dep_hydrolase_composite"/>
</dbReference>
<sequence length="524" mass="58234">MAKYSVIIKNGTVFDGTGKKPERIDIGVKDDEIKRLGDLQKETADMVIDASGKYVSPGFVDITNHSDTHWSLFSQPNQESMITQGVTTAIGGSCGLSLAPFTGSFSKKEIGRWVDMSQVNISWQTTGEFLDVLERRALGLNFGSFAGLDTIISSFKSGDDFSKKIKFLMESSLKDGAIGVSFNFGISLQKKLNNDEIIELFNFLSKAKIVSKIHLENEGKDMLPAVSDLLNIARKTGARMHISHLRAIGRGAWVYLKPALDMIRRANKEGLSITCDFFPYTRTGSSLFELLPSWIRKFSTEELKDIFSTKKGDSRLEDVKEYLKQITLHYDKIIIATADKEYGIVGKTLKQLAEEAEKSGEEIILDVLKANDMRVSIFNDVISEKNIAEIAMEKFSAISSDGVGYNIKNENKNDLPHPRSFGAFPKFFDIFVRGIKILSWEEAVYKMTGLPAKIIGLTNRGLIKKGYKADLVVFDPNTIASMSSYEDPYKYSVGVEHVFINGKAAVSDSKPSGVLSGKVLRRRL</sequence>
<dbReference type="InterPro" id="IPR032466">
    <property type="entry name" value="Metal_Hydrolase"/>
</dbReference>
<name>A0A2M8LB72_9BACT</name>
<comment type="caution">
    <text evidence="2">The sequence shown here is derived from an EMBL/GenBank/DDBJ whole genome shotgun (WGS) entry which is preliminary data.</text>
</comment>
<organism evidence="2 3">
    <name type="scientific">Candidatus Terrybacteria bacterium CG10_big_fil_rev_8_21_14_0_10_41_10</name>
    <dbReference type="NCBI Taxonomy" id="1975026"/>
    <lineage>
        <taxon>Bacteria</taxon>
        <taxon>Candidatus Terryibacteriota</taxon>
    </lineage>
</organism>
<dbReference type="GO" id="GO:0016812">
    <property type="term" value="F:hydrolase activity, acting on carbon-nitrogen (but not peptide) bonds, in cyclic amides"/>
    <property type="evidence" value="ECO:0007669"/>
    <property type="project" value="TreeGrafter"/>
</dbReference>
<dbReference type="Gene3D" id="3.20.20.140">
    <property type="entry name" value="Metal-dependent hydrolases"/>
    <property type="match status" value="1"/>
</dbReference>
<dbReference type="InterPro" id="IPR050378">
    <property type="entry name" value="Metallo-dep_Hydrolases_sf"/>
</dbReference>
<dbReference type="GO" id="GO:0005829">
    <property type="term" value="C:cytosol"/>
    <property type="evidence" value="ECO:0007669"/>
    <property type="project" value="TreeGrafter"/>
</dbReference>
<dbReference type="AlphaFoldDB" id="A0A2M8LB72"/>
<proteinExistence type="predicted"/>
<dbReference type="InterPro" id="IPR013108">
    <property type="entry name" value="Amidohydro_3"/>
</dbReference>
<evidence type="ECO:0000313" key="3">
    <source>
        <dbReference type="Proteomes" id="UP000230959"/>
    </source>
</evidence>
<protein>
    <recommendedName>
        <fullName evidence="1">Amidohydrolase 3 domain-containing protein</fullName>
    </recommendedName>
</protein>
<dbReference type="EMBL" id="PFER01000008">
    <property type="protein sequence ID" value="PJE73835.1"/>
    <property type="molecule type" value="Genomic_DNA"/>
</dbReference>
<dbReference type="SUPFAM" id="SSF51338">
    <property type="entry name" value="Composite domain of metallo-dependent hydrolases"/>
    <property type="match status" value="1"/>
</dbReference>
<dbReference type="PANTHER" id="PTHR11647:SF1">
    <property type="entry name" value="COLLAPSIN RESPONSE MEDIATOR PROTEIN"/>
    <property type="match status" value="1"/>
</dbReference>
<gene>
    <name evidence="2" type="ORF">COV02_00465</name>
</gene>